<dbReference type="SUPFAM" id="SSF81383">
    <property type="entry name" value="F-box domain"/>
    <property type="match status" value="1"/>
</dbReference>
<keyword evidence="10" id="KW-1185">Reference proteome</keyword>
<evidence type="ECO:0008006" key="11">
    <source>
        <dbReference type="Google" id="ProtNLM"/>
    </source>
</evidence>
<feature type="domain" description="TRAF-type" evidence="7">
    <location>
        <begin position="27"/>
        <end position="69"/>
    </location>
</feature>
<dbReference type="InterPro" id="IPR001293">
    <property type="entry name" value="Znf_TRAF"/>
</dbReference>
<sequence>EISVSCLPINCRNHCGAAFHMCKEDEHMLLCPNEKVPCLNACNGCPFTMCRSKLAQHLEVCPASVMCCSMEWNRWPIEDVQSSFNINILKETKDGFPLDLSMALTDQKKICARLKMNSFFPELMEEPEEEDAEDDHFSRETEFNGDHMYGSIEENTATSPNTFVDTTVDVETQKLVDKKRYNLYEKMFSMEKGGCKEASNTLLDGRKQVDKKISTKQHMANKTTAPSEDDVKKTYSTDTTKTGFAPWQDGVLERLGQEVNPREFNMYIVHHGRMLIAFGQMDACTPREKDFVYGDLEPIPVQTLRSFKVPTSYRERFIRKNPSARVQTEHKLVDTSDLGGSREEIDNMDETYATLLCASEFEIRGHKISEKVATDGLYVDIATQTYNFRSAPFKYNTTLADITEDRDLKLYVQTTMESVTGRHNKSSSAFNLLCGHSFRRDEFFSHFKNVHLDIQSGLEGWFEQRCPLSYLGCTYVKKRFQPFQQKASVAYRDSIFVLKPETYDSSSQLPISQASNASALSSLPYEILCHIASFLDSYSLSQMALVSHLFREVCATHLQQRGMLCLKWRRKKYSHGGVCWKYTTVWEFSNLFSKVDKWCFGDFPSMAEHLKHCPFYKREIRVQPVALTNMHVTKDPSNKQKRLVTLFNAI</sequence>
<keyword evidence="3" id="KW-0833">Ubl conjugation pathway</keyword>
<dbReference type="PANTHER" id="PTHR15933:SF1">
    <property type="entry name" value="F-BOX ONLY PROTEIN 40"/>
    <property type="match status" value="1"/>
</dbReference>
<dbReference type="Pfam" id="PF15966">
    <property type="entry name" value="F-box_4"/>
    <property type="match status" value="1"/>
</dbReference>
<evidence type="ECO:0000256" key="1">
    <source>
        <dbReference type="ARBA" id="ARBA00022723"/>
    </source>
</evidence>
<evidence type="ECO:0000259" key="7">
    <source>
        <dbReference type="PROSITE" id="PS50145"/>
    </source>
</evidence>
<evidence type="ECO:0000256" key="5">
    <source>
        <dbReference type="PROSITE-ProRule" id="PRU00207"/>
    </source>
</evidence>
<evidence type="ECO:0000256" key="6">
    <source>
        <dbReference type="SAM" id="MobiDB-lite"/>
    </source>
</evidence>
<keyword evidence="2 5" id="KW-0863">Zinc-finger</keyword>
<dbReference type="PROSITE" id="PS50181">
    <property type="entry name" value="FBOX"/>
    <property type="match status" value="1"/>
</dbReference>
<dbReference type="GO" id="GO:0008270">
    <property type="term" value="F:zinc ion binding"/>
    <property type="evidence" value="ECO:0007669"/>
    <property type="project" value="UniProtKB-KW"/>
</dbReference>
<evidence type="ECO:0000256" key="2">
    <source>
        <dbReference type="ARBA" id="ARBA00022771"/>
    </source>
</evidence>
<dbReference type="Proteomes" id="UP000694580">
    <property type="component" value="Chromosome 6"/>
</dbReference>
<reference evidence="9" key="2">
    <citation type="submission" date="2025-08" db="UniProtKB">
        <authorList>
            <consortium name="Ensembl"/>
        </authorList>
    </citation>
    <scope>IDENTIFICATION</scope>
</reference>
<keyword evidence="4 5" id="KW-0862">Zinc</keyword>
<dbReference type="Pfam" id="PF15965">
    <property type="entry name" value="zf-TRAF_2"/>
    <property type="match status" value="1"/>
</dbReference>
<proteinExistence type="predicted"/>
<dbReference type="InterPro" id="IPR036047">
    <property type="entry name" value="F-box-like_dom_sf"/>
</dbReference>
<evidence type="ECO:0000256" key="4">
    <source>
        <dbReference type="ARBA" id="ARBA00022833"/>
    </source>
</evidence>
<feature type="domain" description="F-box" evidence="8">
    <location>
        <begin position="517"/>
        <end position="571"/>
    </location>
</feature>
<reference evidence="9 10" key="1">
    <citation type="submission" date="2020-06" db="EMBL/GenBank/DDBJ databases">
        <authorList>
            <consortium name="Wellcome Sanger Institute Data Sharing"/>
        </authorList>
    </citation>
    <scope>NUCLEOTIDE SEQUENCE [LARGE SCALE GENOMIC DNA]</scope>
</reference>
<evidence type="ECO:0000259" key="8">
    <source>
        <dbReference type="PROSITE" id="PS50181"/>
    </source>
</evidence>
<reference evidence="9" key="3">
    <citation type="submission" date="2025-09" db="UniProtKB">
        <authorList>
            <consortium name="Ensembl"/>
        </authorList>
    </citation>
    <scope>IDENTIFICATION</scope>
</reference>
<dbReference type="GO" id="GO:0005737">
    <property type="term" value="C:cytoplasm"/>
    <property type="evidence" value="ECO:0007669"/>
    <property type="project" value="TreeGrafter"/>
</dbReference>
<name>A0AAY4BPJ1_9TELE</name>
<accession>A0AAY4BPJ1</accession>
<dbReference type="Gene3D" id="3.30.40.150">
    <property type="entry name" value="TRAF-like zinc-finger, N-terminal subdomain"/>
    <property type="match status" value="1"/>
</dbReference>
<evidence type="ECO:0000313" key="10">
    <source>
        <dbReference type="Proteomes" id="UP000694580"/>
    </source>
</evidence>
<evidence type="ECO:0000256" key="3">
    <source>
        <dbReference type="ARBA" id="ARBA00022786"/>
    </source>
</evidence>
<protein>
    <recommendedName>
        <fullName evidence="11">F-box protein 40, tandem duplicate 2</fullName>
    </recommendedName>
</protein>
<dbReference type="GO" id="GO:0061630">
    <property type="term" value="F:ubiquitin protein ligase activity"/>
    <property type="evidence" value="ECO:0007669"/>
    <property type="project" value="InterPro"/>
</dbReference>
<dbReference type="Ensembl" id="ENSDCDT00010025051.1">
    <property type="protein sequence ID" value="ENSDCDP00010022061.1"/>
    <property type="gene ID" value="ENSDCDG00010011552.1"/>
</dbReference>
<gene>
    <name evidence="9" type="primary">fbxo40.2</name>
</gene>
<dbReference type="PROSITE" id="PS50145">
    <property type="entry name" value="ZF_TRAF"/>
    <property type="match status" value="1"/>
</dbReference>
<dbReference type="AlphaFoldDB" id="A0AAY4BPJ1"/>
<dbReference type="PANTHER" id="PTHR15933">
    <property type="entry name" value="PROTEIN CBG16327"/>
    <property type="match status" value="1"/>
</dbReference>
<dbReference type="InterPro" id="IPR043013">
    <property type="entry name" value="Znf_TRAF_N"/>
</dbReference>
<feature type="region of interest" description="Disordered" evidence="6">
    <location>
        <begin position="215"/>
        <end position="237"/>
    </location>
</feature>
<organism evidence="9 10">
    <name type="scientific">Denticeps clupeoides</name>
    <name type="common">denticle herring</name>
    <dbReference type="NCBI Taxonomy" id="299321"/>
    <lineage>
        <taxon>Eukaryota</taxon>
        <taxon>Metazoa</taxon>
        <taxon>Chordata</taxon>
        <taxon>Craniata</taxon>
        <taxon>Vertebrata</taxon>
        <taxon>Euteleostomi</taxon>
        <taxon>Actinopterygii</taxon>
        <taxon>Neopterygii</taxon>
        <taxon>Teleostei</taxon>
        <taxon>Clupei</taxon>
        <taxon>Clupeiformes</taxon>
        <taxon>Denticipitoidei</taxon>
        <taxon>Denticipitidae</taxon>
        <taxon>Denticeps</taxon>
    </lineage>
</organism>
<feature type="zinc finger region" description="TRAF-type" evidence="5">
    <location>
        <begin position="27"/>
        <end position="69"/>
    </location>
</feature>
<dbReference type="InterPro" id="IPR001810">
    <property type="entry name" value="F-box_dom"/>
</dbReference>
<dbReference type="GeneTree" id="ENSGT00950000183204"/>
<dbReference type="InterPro" id="IPR031890">
    <property type="entry name" value="Fbxo30/Fbxo40"/>
</dbReference>
<dbReference type="SUPFAM" id="SSF49599">
    <property type="entry name" value="TRAF domain-like"/>
    <property type="match status" value="1"/>
</dbReference>
<feature type="compositionally biased region" description="Polar residues" evidence="6">
    <location>
        <begin position="216"/>
        <end position="226"/>
    </location>
</feature>
<dbReference type="Gene3D" id="1.20.1280.50">
    <property type="match status" value="1"/>
</dbReference>
<keyword evidence="1 5" id="KW-0479">Metal-binding</keyword>
<evidence type="ECO:0000313" key="9">
    <source>
        <dbReference type="Ensembl" id="ENSDCDP00010022061.1"/>
    </source>
</evidence>